<keyword evidence="1" id="KW-0175">Coiled coil</keyword>
<dbReference type="EMBL" id="JARQWQ010000043">
    <property type="protein sequence ID" value="KAK2558688.1"/>
    <property type="molecule type" value="Genomic_DNA"/>
</dbReference>
<dbReference type="AlphaFoldDB" id="A0AAD9QCG0"/>
<evidence type="ECO:0000256" key="1">
    <source>
        <dbReference type="SAM" id="Coils"/>
    </source>
</evidence>
<accession>A0AAD9QCG0</accession>
<organism evidence="3 4">
    <name type="scientific">Acropora cervicornis</name>
    <name type="common">Staghorn coral</name>
    <dbReference type="NCBI Taxonomy" id="6130"/>
    <lineage>
        <taxon>Eukaryota</taxon>
        <taxon>Metazoa</taxon>
        <taxon>Cnidaria</taxon>
        <taxon>Anthozoa</taxon>
        <taxon>Hexacorallia</taxon>
        <taxon>Scleractinia</taxon>
        <taxon>Astrocoeniina</taxon>
        <taxon>Acroporidae</taxon>
        <taxon>Acropora</taxon>
    </lineage>
</organism>
<gene>
    <name evidence="3" type="ORF">P5673_018891</name>
</gene>
<feature type="compositionally biased region" description="Polar residues" evidence="2">
    <location>
        <begin position="239"/>
        <end position="256"/>
    </location>
</feature>
<protein>
    <recommendedName>
        <fullName evidence="5">BEN domain-containing protein</fullName>
    </recommendedName>
</protein>
<evidence type="ECO:0000256" key="2">
    <source>
        <dbReference type="SAM" id="MobiDB-lite"/>
    </source>
</evidence>
<keyword evidence="4" id="KW-1185">Reference proteome</keyword>
<comment type="caution">
    <text evidence="3">The sequence shown here is derived from an EMBL/GenBank/DDBJ whole genome shotgun (WGS) entry which is preliminary data.</text>
</comment>
<evidence type="ECO:0008006" key="5">
    <source>
        <dbReference type="Google" id="ProtNLM"/>
    </source>
</evidence>
<name>A0AAD9QCG0_ACRCE</name>
<proteinExistence type="predicted"/>
<evidence type="ECO:0000313" key="4">
    <source>
        <dbReference type="Proteomes" id="UP001249851"/>
    </source>
</evidence>
<feature type="region of interest" description="Disordered" evidence="2">
    <location>
        <begin position="237"/>
        <end position="260"/>
    </location>
</feature>
<evidence type="ECO:0000313" key="3">
    <source>
        <dbReference type="EMBL" id="KAK2558688.1"/>
    </source>
</evidence>
<dbReference type="Proteomes" id="UP001249851">
    <property type="component" value="Unassembled WGS sequence"/>
</dbReference>
<reference evidence="3" key="1">
    <citation type="journal article" date="2023" name="G3 (Bethesda)">
        <title>Whole genome assembly and annotation of the endangered Caribbean coral Acropora cervicornis.</title>
        <authorList>
            <person name="Selwyn J.D."/>
            <person name="Vollmer S.V."/>
        </authorList>
    </citation>
    <scope>NUCLEOTIDE SEQUENCE</scope>
    <source>
        <strain evidence="3">K2</strain>
    </source>
</reference>
<reference evidence="3" key="2">
    <citation type="journal article" date="2023" name="Science">
        <title>Genomic signatures of disease resistance in endangered staghorn corals.</title>
        <authorList>
            <person name="Vollmer S.V."/>
            <person name="Selwyn J.D."/>
            <person name="Despard B.A."/>
            <person name="Roesel C.L."/>
        </authorList>
    </citation>
    <scope>NUCLEOTIDE SEQUENCE</scope>
    <source>
        <strain evidence="3">K2</strain>
    </source>
</reference>
<sequence length="447" mass="50049">MTCRTLIRKTQKENNGQDKDYFLFSFDDNTYSLVERKLISCQDEELKLGAKLKVKSGAKVFMGQLVNMGSKEEMEKVIQLQYTQAGQSGRGHLTAGEQKQFKGRWQTENRTVDCAATMDQADHQPKKRFKRLIEEDFDDNSSESDDESIRAEQEKVEKIILNLGKKAMGVNDNGHYTAQAQAQESLLNTGATNTAPLSNIPALKDTVTTSQMEKRLFNLEQEVQQIKESLEHVKKELRTSSTVPAGTCSPNSTASCSKPHENKTLTPAAVSKPEIKLPDSYASFNGENFIVSKRVAFRLLALAVPDPVKTEIKIAYPEGNIVECKLLAIVFSVNAGKWHNGINLLNVKAPPKEPQKYALHLLDKLFTKKELSEGILFQLKRSLKPPLDEARVSKMFDVLNAQYTAEKIQKYRQAIIDACNQKCRDVARKELAGSASKCTNDTDNRGQ</sequence>
<feature type="coiled-coil region" evidence="1">
    <location>
        <begin position="209"/>
        <end position="236"/>
    </location>
</feature>